<proteinExistence type="inferred from homology"/>
<comment type="caution">
    <text evidence="3">The sequence shown here is derived from an EMBL/GenBank/DDBJ whole genome shotgun (WGS) entry which is preliminary data.</text>
</comment>
<keyword evidence="2" id="KW-0732">Signal</keyword>
<dbReference type="PANTHER" id="PTHR11102:SF147">
    <property type="entry name" value="SEL1L ADAPTOR SUBUNIT OF ERAD E3 UBIQUITIN LIGASE"/>
    <property type="match status" value="1"/>
</dbReference>
<dbReference type="SMART" id="SM00671">
    <property type="entry name" value="SEL1"/>
    <property type="match status" value="2"/>
</dbReference>
<dbReference type="InterPro" id="IPR006597">
    <property type="entry name" value="Sel1-like"/>
</dbReference>
<feature type="signal peptide" evidence="2">
    <location>
        <begin position="1"/>
        <end position="27"/>
    </location>
</feature>
<comment type="similarity">
    <text evidence="1">Belongs to the sel-1 family.</text>
</comment>
<dbReference type="InterPro" id="IPR011990">
    <property type="entry name" value="TPR-like_helical_dom_sf"/>
</dbReference>
<dbReference type="Pfam" id="PF08238">
    <property type="entry name" value="Sel1"/>
    <property type="match status" value="3"/>
</dbReference>
<name>A0ABN8CBY5_9STRA</name>
<evidence type="ECO:0000256" key="2">
    <source>
        <dbReference type="SAM" id="SignalP"/>
    </source>
</evidence>
<dbReference type="Gene3D" id="1.25.40.10">
    <property type="entry name" value="Tetratricopeptide repeat domain"/>
    <property type="match status" value="1"/>
</dbReference>
<dbReference type="SUPFAM" id="SSF81901">
    <property type="entry name" value="HCP-like"/>
    <property type="match status" value="1"/>
</dbReference>
<evidence type="ECO:0008006" key="5">
    <source>
        <dbReference type="Google" id="ProtNLM"/>
    </source>
</evidence>
<dbReference type="InterPro" id="IPR050767">
    <property type="entry name" value="Sel1_AlgK"/>
</dbReference>
<keyword evidence="4" id="KW-1185">Reference proteome</keyword>
<evidence type="ECO:0000313" key="4">
    <source>
        <dbReference type="Proteomes" id="UP001157938"/>
    </source>
</evidence>
<feature type="chain" id="PRO_5047043994" description="Sel1 repeat family protein" evidence="2">
    <location>
        <begin position="28"/>
        <end position="239"/>
    </location>
</feature>
<organism evidence="3 4">
    <name type="scientific">Peronospora farinosa</name>
    <dbReference type="NCBI Taxonomy" id="134698"/>
    <lineage>
        <taxon>Eukaryota</taxon>
        <taxon>Sar</taxon>
        <taxon>Stramenopiles</taxon>
        <taxon>Oomycota</taxon>
        <taxon>Peronosporomycetes</taxon>
        <taxon>Peronosporales</taxon>
        <taxon>Peronosporaceae</taxon>
        <taxon>Peronospora</taxon>
    </lineage>
</organism>
<evidence type="ECO:0000256" key="1">
    <source>
        <dbReference type="ARBA" id="ARBA00038101"/>
    </source>
</evidence>
<dbReference type="EMBL" id="CAKLBC010001346">
    <property type="protein sequence ID" value="CAH0491477.1"/>
    <property type="molecule type" value="Genomic_DNA"/>
</dbReference>
<accession>A0ABN8CBY5</accession>
<dbReference type="Proteomes" id="UP001157938">
    <property type="component" value="Unassembled WGS sequence"/>
</dbReference>
<reference evidence="3 4" key="1">
    <citation type="submission" date="2021-11" db="EMBL/GenBank/DDBJ databases">
        <authorList>
            <person name="Islam A."/>
            <person name="Islam S."/>
            <person name="Flora M.S."/>
            <person name="Rahman M."/>
            <person name="Ziaur R.M."/>
            <person name="Epstein J.H."/>
            <person name="Hassan M."/>
            <person name="Klassen M."/>
            <person name="Woodard K."/>
            <person name="Webb A."/>
            <person name="Webby R.J."/>
            <person name="El Zowalaty M.E."/>
        </authorList>
    </citation>
    <scope>NUCLEOTIDE SEQUENCE [LARGE SCALE GENOMIC DNA]</scope>
    <source>
        <strain evidence="3">Pf1</strain>
    </source>
</reference>
<dbReference type="PANTHER" id="PTHR11102">
    <property type="entry name" value="SEL-1-LIKE PROTEIN"/>
    <property type="match status" value="1"/>
</dbReference>
<protein>
    <recommendedName>
        <fullName evidence="5">Sel1 repeat family protein</fullName>
    </recommendedName>
</protein>
<gene>
    <name evidence="3" type="ORF">PFR001_LOCUS6738</name>
</gene>
<sequence length="239" mass="25706">MGRYFSFSHAVAVVALAVALSSPFALSSDVAEVHTSDTTTPLSPLSEALRQVQTDNASVRDLSIAALSPLVPPVERRDALVQLGDMYFYGNHSLAMRVNGTLALSLYAEAAALGGAKSAVSRASMALGHKHWLGVGVPKKCESAVRYYEVAANEAVARREHNMSHPAIYDLPHRRLKTIVAAQHKKNSPGDSAIVDFYQFSADKGDPDATLNLATLYYYGARGRDTRFAACSSTFSESL</sequence>
<evidence type="ECO:0000313" key="3">
    <source>
        <dbReference type="EMBL" id="CAH0491477.1"/>
    </source>
</evidence>